<dbReference type="EMBL" id="JBHSKF010000020">
    <property type="protein sequence ID" value="MFC5290969.1"/>
    <property type="molecule type" value="Genomic_DNA"/>
</dbReference>
<reference evidence="2" key="1">
    <citation type="journal article" date="2019" name="Int. J. Syst. Evol. Microbiol.">
        <title>The Global Catalogue of Microorganisms (GCM) 10K type strain sequencing project: providing services to taxonomists for standard genome sequencing and annotation.</title>
        <authorList>
            <consortium name="The Broad Institute Genomics Platform"/>
            <consortium name="The Broad Institute Genome Sequencing Center for Infectious Disease"/>
            <person name="Wu L."/>
            <person name="Ma J."/>
        </authorList>
    </citation>
    <scope>NUCLEOTIDE SEQUENCE [LARGE SCALE GENOMIC DNA]</scope>
    <source>
        <strain evidence="2">CCUG 59778</strain>
    </source>
</reference>
<gene>
    <name evidence="1" type="ORF">ACFPM7_28305</name>
</gene>
<comment type="caution">
    <text evidence="1">The sequence shown here is derived from an EMBL/GenBank/DDBJ whole genome shotgun (WGS) entry which is preliminary data.</text>
</comment>
<accession>A0ABW0EXR8</accession>
<organism evidence="1 2">
    <name type="scientific">Actinokineospora guangxiensis</name>
    <dbReference type="NCBI Taxonomy" id="1490288"/>
    <lineage>
        <taxon>Bacteria</taxon>
        <taxon>Bacillati</taxon>
        <taxon>Actinomycetota</taxon>
        <taxon>Actinomycetes</taxon>
        <taxon>Pseudonocardiales</taxon>
        <taxon>Pseudonocardiaceae</taxon>
        <taxon>Actinokineospora</taxon>
    </lineage>
</organism>
<sequence length="123" mass="13838">MGLRRDGDAERIRHLARRLLELLERMLDWTGHVRNIYVPTGLAAARDALSRLLDDEIAAIDRFIDDLVAHVDRLPEVAGTPDLLPIRMVLTSAANETLLARYRAEVAEINNGRANGLIDESDW</sequence>
<proteinExistence type="predicted"/>
<protein>
    <submittedName>
        <fullName evidence="1">Uncharacterized protein</fullName>
    </submittedName>
</protein>
<evidence type="ECO:0000313" key="1">
    <source>
        <dbReference type="EMBL" id="MFC5290969.1"/>
    </source>
</evidence>
<keyword evidence="2" id="KW-1185">Reference proteome</keyword>
<dbReference type="RefSeq" id="WP_378250876.1">
    <property type="nucleotide sequence ID" value="NZ_JBHSKF010000020.1"/>
</dbReference>
<dbReference type="Proteomes" id="UP001596157">
    <property type="component" value="Unassembled WGS sequence"/>
</dbReference>
<evidence type="ECO:0000313" key="2">
    <source>
        <dbReference type="Proteomes" id="UP001596157"/>
    </source>
</evidence>
<name>A0ABW0EXR8_9PSEU</name>